<evidence type="ECO:0000313" key="5">
    <source>
        <dbReference type="EMBL" id="MBW3092396.1"/>
    </source>
</evidence>
<feature type="compositionally biased region" description="Basic and acidic residues" evidence="2">
    <location>
        <begin position="886"/>
        <end position="896"/>
    </location>
</feature>
<keyword evidence="1" id="KW-0175">Coiled coil</keyword>
<evidence type="ECO:0000256" key="1">
    <source>
        <dbReference type="SAM" id="Coils"/>
    </source>
</evidence>
<dbReference type="Proteomes" id="UP000700815">
    <property type="component" value="Unassembled WGS sequence"/>
</dbReference>
<organism evidence="5 6">
    <name type="scientific">Bifidobacterium miconis</name>
    <dbReference type="NCBI Taxonomy" id="2834435"/>
    <lineage>
        <taxon>Bacteria</taxon>
        <taxon>Bacillati</taxon>
        <taxon>Actinomycetota</taxon>
        <taxon>Actinomycetes</taxon>
        <taxon>Bifidobacteriales</taxon>
        <taxon>Bifidobacteriaceae</taxon>
        <taxon>Bifidobacterium</taxon>
    </lineage>
</organism>
<evidence type="ECO:0000313" key="6">
    <source>
        <dbReference type="Proteomes" id="UP000700815"/>
    </source>
</evidence>
<dbReference type="Pfam" id="PF00188">
    <property type="entry name" value="CAP"/>
    <property type="match status" value="1"/>
</dbReference>
<keyword evidence="6" id="KW-1185">Reference proteome</keyword>
<dbReference type="InterPro" id="IPR014044">
    <property type="entry name" value="CAP_dom"/>
</dbReference>
<feature type="domain" description="SCP" evidence="3">
    <location>
        <begin position="427"/>
        <end position="567"/>
    </location>
</feature>
<evidence type="ECO:0000259" key="3">
    <source>
        <dbReference type="Pfam" id="PF00188"/>
    </source>
</evidence>
<reference evidence="5 6" key="1">
    <citation type="submission" date="2021-05" db="EMBL/GenBank/DDBJ databases">
        <title>Phylogenetic classification of ten novel species belonging to the genus Bifidobacterium comprising B. colchicus sp. nov., B. abeli sp. nov., B. bicoloris sp. nov., B. guerezis sp. nov., B. rosaliae sp. nov., B. santillanensis sp. nov., B. argentati sp. nov., B. amazzoni sp. nov., B. pluviali sp. nov., and B. pinnaculum sp. nov.</title>
        <authorList>
            <person name="Lugli G.A."/>
            <person name="Ruiz Garcia L."/>
            <person name="Margolles A."/>
            <person name="Ventura M."/>
        </authorList>
    </citation>
    <scope>NUCLEOTIDE SEQUENCE [LARGE SCALE GENOMIC DNA]</scope>
    <source>
        <strain evidence="5 6">82T10</strain>
    </source>
</reference>
<feature type="coiled-coil region" evidence="1">
    <location>
        <begin position="607"/>
        <end position="634"/>
    </location>
</feature>
<gene>
    <name evidence="5" type="ORF">KIH79_05450</name>
</gene>
<name>A0ABS6WEC0_9BIFI</name>
<feature type="coiled-coil region" evidence="1">
    <location>
        <begin position="55"/>
        <end position="211"/>
    </location>
</feature>
<feature type="coiled-coil region" evidence="1">
    <location>
        <begin position="236"/>
        <end position="363"/>
    </location>
</feature>
<dbReference type="Pfam" id="PF18885">
    <property type="entry name" value="DUF5648"/>
    <property type="match status" value="1"/>
</dbReference>
<evidence type="ECO:0000256" key="2">
    <source>
        <dbReference type="SAM" id="MobiDB-lite"/>
    </source>
</evidence>
<feature type="compositionally biased region" description="Pro residues" evidence="2">
    <location>
        <begin position="901"/>
        <end position="921"/>
    </location>
</feature>
<sequence>MAQHSSGVLKHDRDFDASIVMRTATVGVASLVAVATMTPGAIAAETNPSPAVTAVAEAGDDLAQAQAALAAAKKTVAEKQAVLDAAKKLTAGDFKDDADVKAASDALAKAEAEQQSAETAVADAQKAYDAKIKELGIDPQQLAAAQKAVTDAKATYEKAQALADVKGEASDAKAGEVAVLEQVRQDAEKKLADATARTEEAKRDADEAEAAATKAGATAEAIAVAQKKFLELKAVAKTAQDAADKASAEKRAAQKVASDAKAAADKVAGELAALQKQHEDAVAKVTASKQALDAAKAYESLAMLKQAYEQAQKDYAAKQTVAGNAKTAAASAQKTADEAKTAAENAQKTADAATAAIADKKKAADVAQAQLDKGLFGFLDENGSEAAKNIMNNDKTFQQWVKDGWISNGEHSSFNLESVRKSLSYIDYFNQIRKDNNLPELKVSDYLMFTSSADNEAIQHNGFDHPAVQGWNASENIAYGPASEFWTPFTGWYDDEKKIFDEEATKNPALEEHRNDALWIYQNYPDLYHTVGHYLNIVDASATVTGYGTGRHEGDPNLNAQYSTQNFMGEYWNEHLSFGPTKTYTTKEFANAINKWEQSKKDTVAAYSIAKADADKAQAEAKSLAETATQKQQAADEAVAAQKSAEQAVADQLKVVESAKKAYEDAANGKPVDPPSPEEIAKLQKAYDDAVATEAKLAGEVKAKSDESTKLNDTATAANKTLAEKTTAYTAADKAWRSADYASNAAQNKLMPLMNLRNEADLMTSVYQSAVGVEEKARSNAKLAGDAWSAANDLLTALRKEQALLQTDADAKKLVWQKADEAYSKLVDASGDIQNLKKALDAANAKLEAAKQGQQSAQKALDDLVAKKVSEAVAKAEADLKAAVKAEEEAQKKVDELTPSTPDPTPTPTPDPEPSPEPEPMPQVESQDVYRLYNARTGEHFYTANSVERDVLSARGWTYEGVGFKAAKKTGVEVKRYYRAGGKHMFTTSKAEQAALVKAGWTYEGVAFLAPEDKDGTNDVYRLYNAKNGDHLFTVSAAEQTTLAQRGWNDEGIGYLAVK</sequence>
<dbReference type="EMBL" id="JAHBBH010000011">
    <property type="protein sequence ID" value="MBW3092396.1"/>
    <property type="molecule type" value="Genomic_DNA"/>
</dbReference>
<dbReference type="RefSeq" id="WP_219058473.1">
    <property type="nucleotide sequence ID" value="NZ_JAHBBH010000011.1"/>
</dbReference>
<feature type="domain" description="DUF5648" evidence="4">
    <location>
        <begin position="929"/>
        <end position="1057"/>
    </location>
</feature>
<proteinExistence type="predicted"/>
<feature type="region of interest" description="Disordered" evidence="2">
    <location>
        <begin position="886"/>
        <end position="925"/>
    </location>
</feature>
<evidence type="ECO:0000259" key="4">
    <source>
        <dbReference type="Pfam" id="PF18885"/>
    </source>
</evidence>
<comment type="caution">
    <text evidence="5">The sequence shown here is derived from an EMBL/GenBank/DDBJ whole genome shotgun (WGS) entry which is preliminary data.</text>
</comment>
<dbReference type="InterPro" id="IPR043708">
    <property type="entry name" value="DUF5648"/>
</dbReference>
<protein>
    <submittedName>
        <fullName evidence="5">Uncharacterized protein</fullName>
    </submittedName>
</protein>
<accession>A0ABS6WEC0</accession>